<protein>
    <recommendedName>
        <fullName evidence="3">2Fe-2S ferredoxin-type domain-containing protein</fullName>
    </recommendedName>
</protein>
<dbReference type="Pfam" id="PF13510">
    <property type="entry name" value="Fer2_4"/>
    <property type="match status" value="1"/>
</dbReference>
<keyword evidence="1" id="KW-0560">Oxidoreductase</keyword>
<name>A0A382HJN9_9ZZZZ</name>
<gene>
    <name evidence="2" type="ORF">METZ01_LOCUS239575</name>
</gene>
<accession>A0A382HJN9</accession>
<dbReference type="GO" id="GO:0016491">
    <property type="term" value="F:oxidoreductase activity"/>
    <property type="evidence" value="ECO:0007669"/>
    <property type="project" value="UniProtKB-KW"/>
</dbReference>
<reference evidence="2" key="1">
    <citation type="submission" date="2018-05" db="EMBL/GenBank/DDBJ databases">
        <authorList>
            <person name="Lanie J.A."/>
            <person name="Ng W.-L."/>
            <person name="Kazmierczak K.M."/>
            <person name="Andrzejewski T.M."/>
            <person name="Davidsen T.M."/>
            <person name="Wayne K.J."/>
            <person name="Tettelin H."/>
            <person name="Glass J.I."/>
            <person name="Rusch D."/>
            <person name="Podicherti R."/>
            <person name="Tsui H.-C.T."/>
            <person name="Winkler M.E."/>
        </authorList>
    </citation>
    <scope>NUCLEOTIDE SEQUENCE</scope>
</reference>
<sequence>MFRNLYKNSRTITIFFEGSSIQVESGQTVAAALLSKGHLCFRNSPISGQPRAPYCMMGVCYECLLEIDGNSSQQACMIQVSEGMDIKRQN</sequence>
<dbReference type="InterPro" id="IPR042204">
    <property type="entry name" value="2Fe-2S-bd_N"/>
</dbReference>
<dbReference type="InterPro" id="IPR036010">
    <property type="entry name" value="2Fe-2S_ferredoxin-like_sf"/>
</dbReference>
<evidence type="ECO:0008006" key="3">
    <source>
        <dbReference type="Google" id="ProtNLM"/>
    </source>
</evidence>
<proteinExistence type="predicted"/>
<dbReference type="SUPFAM" id="SSF54292">
    <property type="entry name" value="2Fe-2S ferredoxin-like"/>
    <property type="match status" value="1"/>
</dbReference>
<dbReference type="AlphaFoldDB" id="A0A382HJN9"/>
<evidence type="ECO:0000256" key="1">
    <source>
        <dbReference type="ARBA" id="ARBA00023002"/>
    </source>
</evidence>
<organism evidence="2">
    <name type="scientific">marine metagenome</name>
    <dbReference type="NCBI Taxonomy" id="408172"/>
    <lineage>
        <taxon>unclassified sequences</taxon>
        <taxon>metagenomes</taxon>
        <taxon>ecological metagenomes</taxon>
    </lineage>
</organism>
<dbReference type="EMBL" id="UINC01061292">
    <property type="protein sequence ID" value="SVB86721.1"/>
    <property type="molecule type" value="Genomic_DNA"/>
</dbReference>
<evidence type="ECO:0000313" key="2">
    <source>
        <dbReference type="EMBL" id="SVB86721.1"/>
    </source>
</evidence>
<dbReference type="Gene3D" id="3.10.20.440">
    <property type="entry name" value="2Fe-2S iron-sulphur cluster binding domain, sarcosine oxidase, alpha subunit, N-terminal domain"/>
    <property type="match status" value="1"/>
</dbReference>
<dbReference type="GO" id="GO:0051536">
    <property type="term" value="F:iron-sulfur cluster binding"/>
    <property type="evidence" value="ECO:0007669"/>
    <property type="project" value="InterPro"/>
</dbReference>